<dbReference type="Proteomes" id="UP000664288">
    <property type="component" value="Unassembled WGS sequence"/>
</dbReference>
<sequence>MIWQLVAKLVTGEAGVYVARLRRLVVLYLVMAVLAILMVAYLMTALYVWIASLYGPLAAALGFAGVFFVLILLTYVAIVIVRRPPRKRADDRLQRDIASIAGVAALSNAPLLFQSARRNKKLLLVPVAGAVGWAVWRAVNSYFTRGESDAY</sequence>
<name>A0ABS3J5D0_9HYPH</name>
<accession>A0ABS3J5D0</accession>
<evidence type="ECO:0000256" key="1">
    <source>
        <dbReference type="SAM" id="Phobius"/>
    </source>
</evidence>
<organism evidence="2 3">
    <name type="scientific">Jiella sonneratiae</name>
    <dbReference type="NCBI Taxonomy" id="2816856"/>
    <lineage>
        <taxon>Bacteria</taxon>
        <taxon>Pseudomonadati</taxon>
        <taxon>Pseudomonadota</taxon>
        <taxon>Alphaproteobacteria</taxon>
        <taxon>Hyphomicrobiales</taxon>
        <taxon>Aurantimonadaceae</taxon>
        <taxon>Jiella</taxon>
    </lineage>
</organism>
<keyword evidence="1" id="KW-0472">Membrane</keyword>
<reference evidence="2 3" key="1">
    <citation type="submission" date="2021-03" db="EMBL/GenBank/DDBJ databases">
        <title>Whole genome sequence of Jiella sp. MQZ13P-4.</title>
        <authorList>
            <person name="Tuo L."/>
        </authorList>
    </citation>
    <scope>NUCLEOTIDE SEQUENCE [LARGE SCALE GENOMIC DNA]</scope>
    <source>
        <strain evidence="2 3">MQZ13P-4</strain>
    </source>
</reference>
<dbReference type="EMBL" id="JAFMPY010000015">
    <property type="protein sequence ID" value="MBO0904857.1"/>
    <property type="molecule type" value="Genomic_DNA"/>
</dbReference>
<evidence type="ECO:0000313" key="2">
    <source>
        <dbReference type="EMBL" id="MBO0904857.1"/>
    </source>
</evidence>
<feature type="transmembrane region" description="Helical" evidence="1">
    <location>
        <begin position="25"/>
        <end position="50"/>
    </location>
</feature>
<keyword evidence="1" id="KW-1133">Transmembrane helix</keyword>
<proteinExistence type="predicted"/>
<feature type="transmembrane region" description="Helical" evidence="1">
    <location>
        <begin position="56"/>
        <end position="81"/>
    </location>
</feature>
<gene>
    <name evidence="2" type="ORF">J1C47_14520</name>
</gene>
<evidence type="ECO:0008006" key="4">
    <source>
        <dbReference type="Google" id="ProtNLM"/>
    </source>
</evidence>
<keyword evidence="3" id="KW-1185">Reference proteome</keyword>
<evidence type="ECO:0000313" key="3">
    <source>
        <dbReference type="Proteomes" id="UP000664288"/>
    </source>
</evidence>
<keyword evidence="1" id="KW-0812">Transmembrane</keyword>
<protein>
    <recommendedName>
        <fullName evidence="4">Phage holin family protein</fullName>
    </recommendedName>
</protein>
<comment type="caution">
    <text evidence="2">The sequence shown here is derived from an EMBL/GenBank/DDBJ whole genome shotgun (WGS) entry which is preliminary data.</text>
</comment>
<dbReference type="RefSeq" id="WP_207351503.1">
    <property type="nucleotide sequence ID" value="NZ_JAFMPY010000015.1"/>
</dbReference>
<feature type="transmembrane region" description="Helical" evidence="1">
    <location>
        <begin position="122"/>
        <end position="139"/>
    </location>
</feature>